<sequence>MVFEGSDNALTLWQGSTTTGDVRFEGARNKLALGSAPGMPTAAVSMVGSLRFGTNGVYAVRATATQADLLTVTRSATLTGATVQVLATPGAYAESTVYNILHAGGTFNGTRFAGVTSDLAYLAPTLSYSANDQDVNLTLTRKQVQPGTDPGNPEPGGGPSLPGPDSGGNPPARPIRFADLVSGRNAVAAANAVDGMPTGNEIYRHALTLPNGAPQSFFSALSGESHANSIGALQGLGGQARSVPFAHLRANLGAGLRAGSPTAAVGASDAAPPSSVLPTNGAQPAWAELVGNWQRLGATGDTSEVRMHTGGIFAGADGAIGRGWRLGGALGYTDSNLRTDGVDGKTDIASYSAVVYGGKAFDAGAGKLNLLLGGAYTWHDINSRRRVAVGGLDQTLRADYGASTAQVFTELGWALKAGDALTLEPYAGLAWTNLRSRAFQESGGSAALSGASQSNRTTTSTLGLRGSQALMLGNFQGTLTAGAGWRRAFGDVNPTSRVAFDAGNAFTVAGAPIARNAAVLEAGLDAKVGRSASVGLGYAGQFGAGNQDHSATLEWRWAF</sequence>
<dbReference type="SMART" id="SM00869">
    <property type="entry name" value="Autotransporter"/>
    <property type="match status" value="1"/>
</dbReference>
<organism evidence="3 4">
    <name type="scientific">Achromobacter insuavis AXX-A</name>
    <dbReference type="NCBI Taxonomy" id="1003200"/>
    <lineage>
        <taxon>Bacteria</taxon>
        <taxon>Pseudomonadati</taxon>
        <taxon>Pseudomonadota</taxon>
        <taxon>Betaproteobacteria</taxon>
        <taxon>Burkholderiales</taxon>
        <taxon>Alcaligenaceae</taxon>
        <taxon>Achromobacter</taxon>
    </lineage>
</organism>
<accession>F7T6L3</accession>
<dbReference type="AlphaFoldDB" id="F7T6L3"/>
<dbReference type="InterPro" id="IPR005546">
    <property type="entry name" value="Autotransporte_beta"/>
</dbReference>
<feature type="domain" description="Autotransporter" evidence="2">
    <location>
        <begin position="278"/>
        <end position="559"/>
    </location>
</feature>
<gene>
    <name evidence="3" type="ORF">AXXA_23015</name>
</gene>
<dbReference type="InterPro" id="IPR036709">
    <property type="entry name" value="Autotransporte_beta_dom_sf"/>
</dbReference>
<dbReference type="eggNOG" id="COG4625">
    <property type="taxonomic scope" value="Bacteria"/>
</dbReference>
<dbReference type="PROSITE" id="PS51208">
    <property type="entry name" value="AUTOTRANSPORTER"/>
    <property type="match status" value="1"/>
</dbReference>
<proteinExistence type="predicted"/>
<dbReference type="Gene3D" id="2.40.128.130">
    <property type="entry name" value="Autotransporter beta-domain"/>
    <property type="match status" value="1"/>
</dbReference>
<evidence type="ECO:0000256" key="1">
    <source>
        <dbReference type="SAM" id="MobiDB-lite"/>
    </source>
</evidence>
<dbReference type="Pfam" id="PF03797">
    <property type="entry name" value="Autotransporter"/>
    <property type="match status" value="1"/>
</dbReference>
<feature type="region of interest" description="Disordered" evidence="1">
    <location>
        <begin position="143"/>
        <end position="174"/>
    </location>
</feature>
<reference evidence="3 4" key="1">
    <citation type="submission" date="2011-06" db="EMBL/GenBank/DDBJ databases">
        <authorList>
            <person name="Bador J."/>
            <person name="Amoureux L."/>
            <person name="Neuwirth C."/>
        </authorList>
    </citation>
    <scope>NUCLEOTIDE SEQUENCE [LARGE SCALE GENOMIC DNA]</scope>
    <source>
        <strain evidence="3 4">AXX-A</strain>
    </source>
</reference>
<protein>
    <submittedName>
        <fullName evidence="3">Autotransporter</fullName>
    </submittedName>
</protein>
<dbReference type="EMBL" id="AFRQ01000099">
    <property type="protein sequence ID" value="EGP44065.1"/>
    <property type="molecule type" value="Genomic_DNA"/>
</dbReference>
<evidence type="ECO:0000313" key="4">
    <source>
        <dbReference type="Proteomes" id="UP000004853"/>
    </source>
</evidence>
<name>F7T6L3_9BURK</name>
<dbReference type="PATRIC" id="fig|1003200.3.peg.4557"/>
<comment type="caution">
    <text evidence="3">The sequence shown here is derived from an EMBL/GenBank/DDBJ whole genome shotgun (WGS) entry which is preliminary data.</text>
</comment>
<evidence type="ECO:0000313" key="3">
    <source>
        <dbReference type="EMBL" id="EGP44065.1"/>
    </source>
</evidence>
<dbReference type="HOGENOM" id="CLU_005887_1_2_4"/>
<dbReference type="NCBIfam" id="TIGR01414">
    <property type="entry name" value="autotrans_barl"/>
    <property type="match status" value="1"/>
</dbReference>
<evidence type="ECO:0000259" key="2">
    <source>
        <dbReference type="PROSITE" id="PS51208"/>
    </source>
</evidence>
<dbReference type="GO" id="GO:0019867">
    <property type="term" value="C:outer membrane"/>
    <property type="evidence" value="ECO:0007669"/>
    <property type="project" value="InterPro"/>
</dbReference>
<dbReference type="Proteomes" id="UP000004853">
    <property type="component" value="Unassembled WGS sequence"/>
</dbReference>
<dbReference type="InterPro" id="IPR006315">
    <property type="entry name" value="OM_autotransptr_brl_dom"/>
</dbReference>
<dbReference type="SUPFAM" id="SSF103515">
    <property type="entry name" value="Autotransporter"/>
    <property type="match status" value="1"/>
</dbReference>